<reference evidence="2" key="1">
    <citation type="submission" date="2022-11" db="EMBL/GenBank/DDBJ databases">
        <title>Minimal conservation of predation-associated metabolite biosynthetic gene clusters underscores biosynthetic potential of Myxococcota including descriptions for ten novel species: Archangium lansinium sp. nov., Myxococcus landrumus sp. nov., Nannocystis bai.</title>
        <authorList>
            <person name="Ahearne A."/>
            <person name="Stevens C."/>
            <person name="Dowd S."/>
        </authorList>
    </citation>
    <scope>NUCLEOTIDE SEQUENCE</scope>
    <source>
        <strain evidence="2">Fl3</strain>
    </source>
</reference>
<protein>
    <recommendedName>
        <fullName evidence="4">Endo-1,4-beta-xylanase A</fullName>
    </recommendedName>
</protein>
<evidence type="ECO:0000313" key="2">
    <source>
        <dbReference type="EMBL" id="WAS91522.1"/>
    </source>
</evidence>
<sequence>MLLASACGEDKDPLMTVGGSGMSGPSGGPSGDPSGGPSGDPSGPSSAGESTAGESTGAATTGEPTTGGDGADPFKTCQDYVNCIAVTTPNGLPDAQAGFGEGSACWSGTPADAELCGKACMTGLEQAHDMFPDEPACDPCNLGAVCTDTMGTFLLAIATPLGEEPFQFIVEGTLPVQDDGALSLTVRPLSLDMNAVTYPRQPVGQEYMWNDVPVAGGGFTIATGILTIPAEANPLFGVMVGVDAVMTGTVVSEDLFCGTVSGDVVLPVQQSIAGSTFAAVRVPSVGQLPTSVTIDCDGTTVSE</sequence>
<feature type="compositionally biased region" description="Gly residues" evidence="1">
    <location>
        <begin position="18"/>
        <end position="38"/>
    </location>
</feature>
<dbReference type="RefSeq" id="WP_269033884.1">
    <property type="nucleotide sequence ID" value="NZ_CP114040.1"/>
</dbReference>
<keyword evidence="3" id="KW-1185">Reference proteome</keyword>
<proteinExistence type="predicted"/>
<dbReference type="EMBL" id="CP114040">
    <property type="protein sequence ID" value="WAS91522.1"/>
    <property type="molecule type" value="Genomic_DNA"/>
</dbReference>
<evidence type="ECO:0000256" key="1">
    <source>
        <dbReference type="SAM" id="MobiDB-lite"/>
    </source>
</evidence>
<accession>A0ABY7GX48</accession>
<feature type="region of interest" description="Disordered" evidence="1">
    <location>
        <begin position="1"/>
        <end position="71"/>
    </location>
</feature>
<evidence type="ECO:0000313" key="3">
    <source>
        <dbReference type="Proteomes" id="UP001164459"/>
    </source>
</evidence>
<name>A0ABY7GX48_9BACT</name>
<dbReference type="Proteomes" id="UP001164459">
    <property type="component" value="Chromosome"/>
</dbReference>
<gene>
    <name evidence="2" type="ORF">O0S08_35515</name>
</gene>
<evidence type="ECO:0008006" key="4">
    <source>
        <dbReference type="Google" id="ProtNLM"/>
    </source>
</evidence>
<feature type="compositionally biased region" description="Low complexity" evidence="1">
    <location>
        <begin position="39"/>
        <end position="64"/>
    </location>
</feature>
<organism evidence="2 3">
    <name type="scientific">Nannocystis punicea</name>
    <dbReference type="NCBI Taxonomy" id="2995304"/>
    <lineage>
        <taxon>Bacteria</taxon>
        <taxon>Pseudomonadati</taxon>
        <taxon>Myxococcota</taxon>
        <taxon>Polyangia</taxon>
        <taxon>Nannocystales</taxon>
        <taxon>Nannocystaceae</taxon>
        <taxon>Nannocystis</taxon>
    </lineage>
</organism>